<reference evidence="2 3" key="1">
    <citation type="submission" date="2015-08" db="EMBL/GenBank/DDBJ databases">
        <title>Complete genome sequence of Sulfurifustis variabilis.</title>
        <authorList>
            <person name="Miura A."/>
            <person name="Kojima H."/>
            <person name="Fukui M."/>
        </authorList>
    </citation>
    <scope>NUCLEOTIDE SEQUENCE [LARGE SCALE GENOMIC DNA]</scope>
    <source>
        <strain evidence="3">skN76</strain>
    </source>
</reference>
<feature type="chain" id="PRO_5008571252" evidence="1">
    <location>
        <begin position="22"/>
        <end position="146"/>
    </location>
</feature>
<dbReference type="AlphaFoldDB" id="A0A1B4V6U0"/>
<dbReference type="Gene3D" id="1.25.40.10">
    <property type="entry name" value="Tetratricopeptide repeat domain"/>
    <property type="match status" value="1"/>
</dbReference>
<dbReference type="Proteomes" id="UP000218899">
    <property type="component" value="Chromosome"/>
</dbReference>
<dbReference type="InterPro" id="IPR019734">
    <property type="entry name" value="TPR_rpt"/>
</dbReference>
<sequence>MKSARILVFPLLAIIAGCATLPDFRPDTDAEPPPASDNSAVVALLDSAHRDAATGRFDSAAASLERALRIEPRNASLWHELARVRLEQNQATQAIQLATKSNTLAGDNIRLRAENWRVIGQARAQTGDHRGAEAAFAKAEELAEQR</sequence>
<evidence type="ECO:0000313" key="2">
    <source>
        <dbReference type="EMBL" id="BAU47004.1"/>
    </source>
</evidence>
<dbReference type="Pfam" id="PF13181">
    <property type="entry name" value="TPR_8"/>
    <property type="match status" value="1"/>
</dbReference>
<keyword evidence="1" id="KW-0732">Signal</keyword>
<evidence type="ECO:0000313" key="3">
    <source>
        <dbReference type="Proteomes" id="UP000218899"/>
    </source>
</evidence>
<name>A0A1B4V6U0_9GAMM</name>
<proteinExistence type="predicted"/>
<evidence type="ECO:0000256" key="1">
    <source>
        <dbReference type="SAM" id="SignalP"/>
    </source>
</evidence>
<protein>
    <submittedName>
        <fullName evidence="2">TPR domain-containing protein</fullName>
    </submittedName>
</protein>
<dbReference type="PROSITE" id="PS51257">
    <property type="entry name" value="PROKAR_LIPOPROTEIN"/>
    <property type="match status" value="1"/>
</dbReference>
<gene>
    <name evidence="2" type="ORF">SVA_0422</name>
</gene>
<dbReference type="KEGG" id="sva:SVA_0422"/>
<keyword evidence="3" id="KW-1185">Reference proteome</keyword>
<feature type="signal peptide" evidence="1">
    <location>
        <begin position="1"/>
        <end position="21"/>
    </location>
</feature>
<dbReference type="RefSeq" id="WP_169923930.1">
    <property type="nucleotide sequence ID" value="NZ_AP014936.1"/>
</dbReference>
<dbReference type="EMBL" id="AP014936">
    <property type="protein sequence ID" value="BAU47004.1"/>
    <property type="molecule type" value="Genomic_DNA"/>
</dbReference>
<organism evidence="2 3">
    <name type="scientific">Sulfurifustis variabilis</name>
    <dbReference type="NCBI Taxonomy" id="1675686"/>
    <lineage>
        <taxon>Bacteria</taxon>
        <taxon>Pseudomonadati</taxon>
        <taxon>Pseudomonadota</taxon>
        <taxon>Gammaproteobacteria</taxon>
        <taxon>Acidiferrobacterales</taxon>
        <taxon>Acidiferrobacteraceae</taxon>
        <taxon>Sulfurifustis</taxon>
    </lineage>
</organism>
<dbReference type="SUPFAM" id="SSF48452">
    <property type="entry name" value="TPR-like"/>
    <property type="match status" value="1"/>
</dbReference>
<accession>A0A1B4V6U0</accession>
<dbReference type="Pfam" id="PF14559">
    <property type="entry name" value="TPR_19"/>
    <property type="match status" value="1"/>
</dbReference>
<dbReference type="InterPro" id="IPR011990">
    <property type="entry name" value="TPR-like_helical_dom_sf"/>
</dbReference>